<reference evidence="2" key="1">
    <citation type="journal article" date="2021" name="Proc. Natl. Acad. Sci. U.S.A.">
        <title>A Catalog of Tens of Thousands of Viruses from Human Metagenomes Reveals Hidden Associations with Chronic Diseases.</title>
        <authorList>
            <person name="Tisza M.J."/>
            <person name="Buck C.B."/>
        </authorList>
    </citation>
    <scope>NUCLEOTIDE SEQUENCE</scope>
    <source>
        <strain evidence="2">CtOZu12</strain>
    </source>
</reference>
<feature type="transmembrane region" description="Helical" evidence="1">
    <location>
        <begin position="12"/>
        <end position="36"/>
    </location>
</feature>
<proteinExistence type="predicted"/>
<name>A0A8D9UHR2_9VIRU</name>
<dbReference type="EMBL" id="BK029940">
    <property type="protein sequence ID" value="DAD55889.1"/>
    <property type="molecule type" value="Genomic_DNA"/>
</dbReference>
<accession>A0A8D9UHR2</accession>
<sequence>MMLKVMVKYKILLYPKVIIQCLQILWILSQTVFFMLEPLPL</sequence>
<keyword evidence="1" id="KW-1133">Transmembrane helix</keyword>
<keyword evidence="1" id="KW-0812">Transmembrane</keyword>
<protein>
    <submittedName>
        <fullName evidence="2">Uncharacterized protein</fullName>
    </submittedName>
</protein>
<evidence type="ECO:0000256" key="1">
    <source>
        <dbReference type="SAM" id="Phobius"/>
    </source>
</evidence>
<organism evidence="2">
    <name type="scientific">Bacteriophage sp</name>
    <dbReference type="NCBI Taxonomy" id="38018"/>
    <lineage>
        <taxon>Viruses</taxon>
    </lineage>
</organism>
<keyword evidence="1" id="KW-0472">Membrane</keyword>
<evidence type="ECO:0000313" key="2">
    <source>
        <dbReference type="EMBL" id="DAD55889.1"/>
    </source>
</evidence>